<keyword evidence="6" id="KW-0245">EGF-like domain</keyword>
<feature type="signal peptide" evidence="8">
    <location>
        <begin position="1"/>
        <end position="24"/>
    </location>
</feature>
<feature type="transmembrane region" description="Helical" evidence="7">
    <location>
        <begin position="198"/>
        <end position="220"/>
    </location>
</feature>
<evidence type="ECO:0000256" key="3">
    <source>
        <dbReference type="ARBA" id="ARBA00022729"/>
    </source>
</evidence>
<dbReference type="SUPFAM" id="SSF52200">
    <property type="entry name" value="Toll/Interleukin receptor TIR domain"/>
    <property type="match status" value="1"/>
</dbReference>
<dbReference type="KEGG" id="obi:106882186"/>
<feature type="domain" description="TIR" evidence="10">
    <location>
        <begin position="243"/>
        <end position="387"/>
    </location>
</feature>
<sequence length="410" mass="47248">MEMSTVKLLIFSMSFIACFSVSETVICSYNICSFVDPCKNGGTCRQDSECKAACVCPPKFDGKYCNHTNESKNCRNECTPDTCHNHGKCTFDNESCSMECKCDSGYAGKKCNHEVCNVMVCVHGSCSNINNVTSRCQCEDGWIGETCNIGCTRNCLHGECILHNGDEICSCKGYYKPDTNCTIEEIPPTTVEKWDKRYLGFLAIPLLLSFVLAVMVYVMWRYRVTFILKIIYTFQNYEDHDGKEYDAFISFRSATSDEYWVFNTLFPTLENEMGFKLCVHFRDFLVGETISNNIINAVEKSRRTILVLSPDYVISEWTRMEYQIAHQEMLKKRQKIIPIIFRDLNKLELDKNLSYILKSITYLEWPGSNEEDRCKLEKFWGKLRLTMPKKRELLIEDGKNTQKDNSTTVL</sequence>
<evidence type="ECO:0000256" key="6">
    <source>
        <dbReference type="PROSITE-ProRule" id="PRU00076"/>
    </source>
</evidence>
<dbReference type="GO" id="GO:0007165">
    <property type="term" value="P:signal transduction"/>
    <property type="evidence" value="ECO:0007669"/>
    <property type="project" value="InterPro"/>
</dbReference>
<gene>
    <name evidence="11" type="ORF">OCBIM_22012957mg</name>
</gene>
<feature type="disulfide bond" evidence="6">
    <location>
        <begin position="138"/>
        <end position="147"/>
    </location>
</feature>
<dbReference type="AlphaFoldDB" id="A0A0L8FNR3"/>
<feature type="domain" description="EGF-like" evidence="9">
    <location>
        <begin position="28"/>
        <end position="66"/>
    </location>
</feature>
<reference evidence="11" key="1">
    <citation type="submission" date="2015-07" db="EMBL/GenBank/DDBJ databases">
        <title>MeaNS - Measles Nucleotide Surveillance Program.</title>
        <authorList>
            <person name="Tran T."/>
            <person name="Druce J."/>
        </authorList>
    </citation>
    <scope>NUCLEOTIDE SEQUENCE</scope>
    <source>
        <strain evidence="11">UCB-OBI-ISO-001</strain>
        <tissue evidence="11">Gonad</tissue>
    </source>
</reference>
<keyword evidence="5 7" id="KW-0472">Membrane</keyword>
<evidence type="ECO:0000256" key="7">
    <source>
        <dbReference type="SAM" id="Phobius"/>
    </source>
</evidence>
<dbReference type="PANTHER" id="PTHR24365">
    <property type="entry name" value="TOLL-LIKE RECEPTOR"/>
    <property type="match status" value="1"/>
</dbReference>
<protein>
    <recommendedName>
        <fullName evidence="12">TIR domain-containing protein</fullName>
    </recommendedName>
</protein>
<evidence type="ECO:0000256" key="1">
    <source>
        <dbReference type="ARBA" id="ARBA00004370"/>
    </source>
</evidence>
<dbReference type="GO" id="GO:0038023">
    <property type="term" value="F:signaling receptor activity"/>
    <property type="evidence" value="ECO:0007669"/>
    <property type="project" value="TreeGrafter"/>
</dbReference>
<dbReference type="SMART" id="SM00181">
    <property type="entry name" value="EGF"/>
    <property type="match status" value="4"/>
</dbReference>
<evidence type="ECO:0000256" key="8">
    <source>
        <dbReference type="SAM" id="SignalP"/>
    </source>
</evidence>
<comment type="caution">
    <text evidence="6">Lacks conserved residue(s) required for the propagation of feature annotation.</text>
</comment>
<evidence type="ECO:0008006" key="12">
    <source>
        <dbReference type="Google" id="ProtNLM"/>
    </source>
</evidence>
<comment type="subcellular location">
    <subcellularLocation>
        <location evidence="1">Membrane</location>
    </subcellularLocation>
</comment>
<dbReference type="PROSITE" id="PS01186">
    <property type="entry name" value="EGF_2"/>
    <property type="match status" value="1"/>
</dbReference>
<keyword evidence="2 7" id="KW-0812">Transmembrane</keyword>
<feature type="disulfide bond" evidence="6">
    <location>
        <begin position="83"/>
        <end position="100"/>
    </location>
</feature>
<feature type="disulfide bond" evidence="6">
    <location>
        <begin position="102"/>
        <end position="111"/>
    </location>
</feature>
<evidence type="ECO:0000256" key="5">
    <source>
        <dbReference type="ARBA" id="ARBA00023136"/>
    </source>
</evidence>
<evidence type="ECO:0000256" key="2">
    <source>
        <dbReference type="ARBA" id="ARBA00022692"/>
    </source>
</evidence>
<keyword evidence="3 8" id="KW-0732">Signal</keyword>
<evidence type="ECO:0000256" key="4">
    <source>
        <dbReference type="ARBA" id="ARBA00022989"/>
    </source>
</evidence>
<dbReference type="SMART" id="SM00255">
    <property type="entry name" value="TIR"/>
    <property type="match status" value="1"/>
</dbReference>
<dbReference type="GO" id="GO:0005886">
    <property type="term" value="C:plasma membrane"/>
    <property type="evidence" value="ECO:0007669"/>
    <property type="project" value="TreeGrafter"/>
</dbReference>
<name>A0A0L8FNR3_OCTBM</name>
<dbReference type="Pfam" id="PF01582">
    <property type="entry name" value="TIR"/>
    <property type="match status" value="1"/>
</dbReference>
<dbReference type="InterPro" id="IPR000157">
    <property type="entry name" value="TIR_dom"/>
</dbReference>
<dbReference type="OMA" id="NACSANY"/>
<dbReference type="OrthoDB" id="1421090at2759"/>
<dbReference type="InterPro" id="IPR000742">
    <property type="entry name" value="EGF"/>
</dbReference>
<dbReference type="PROSITE" id="PS50104">
    <property type="entry name" value="TIR"/>
    <property type="match status" value="1"/>
</dbReference>
<accession>A0A0L8FNR3</accession>
<evidence type="ECO:0000313" key="11">
    <source>
        <dbReference type="EMBL" id="KOF66278.1"/>
    </source>
</evidence>
<dbReference type="InterPro" id="IPR035897">
    <property type="entry name" value="Toll_tir_struct_dom_sf"/>
</dbReference>
<dbReference type="PRINTS" id="PR01537">
    <property type="entry name" value="INTRLKN1R1F"/>
</dbReference>
<evidence type="ECO:0000259" key="9">
    <source>
        <dbReference type="PROSITE" id="PS50026"/>
    </source>
</evidence>
<feature type="domain" description="EGF-like" evidence="9">
    <location>
        <begin position="117"/>
        <end position="148"/>
    </location>
</feature>
<keyword evidence="4 7" id="KW-1133">Transmembrane helix</keyword>
<proteinExistence type="predicted"/>
<organism evidence="11">
    <name type="scientific">Octopus bimaculoides</name>
    <name type="common">California two-spotted octopus</name>
    <dbReference type="NCBI Taxonomy" id="37653"/>
    <lineage>
        <taxon>Eukaryota</taxon>
        <taxon>Metazoa</taxon>
        <taxon>Spiralia</taxon>
        <taxon>Lophotrochozoa</taxon>
        <taxon>Mollusca</taxon>
        <taxon>Cephalopoda</taxon>
        <taxon>Coleoidea</taxon>
        <taxon>Octopodiformes</taxon>
        <taxon>Octopoda</taxon>
        <taxon>Incirrata</taxon>
        <taxon>Octopodidae</taxon>
        <taxon>Octopus</taxon>
    </lineage>
</organism>
<dbReference type="PROSITE" id="PS50026">
    <property type="entry name" value="EGF_3"/>
    <property type="match status" value="3"/>
</dbReference>
<feature type="chain" id="PRO_5005582526" description="TIR domain-containing protein" evidence="8">
    <location>
        <begin position="25"/>
        <end position="410"/>
    </location>
</feature>
<dbReference type="Gene3D" id="3.40.50.10140">
    <property type="entry name" value="Toll/interleukin-1 receptor homology (TIR) domain"/>
    <property type="match status" value="1"/>
</dbReference>
<dbReference type="Gene3D" id="2.10.25.10">
    <property type="entry name" value="Laminin"/>
    <property type="match status" value="2"/>
</dbReference>
<evidence type="ECO:0000259" key="10">
    <source>
        <dbReference type="PROSITE" id="PS50104"/>
    </source>
</evidence>
<dbReference type="PANTHER" id="PTHR24365:SF541">
    <property type="entry name" value="PROTEIN TOLL-RELATED"/>
    <property type="match status" value="1"/>
</dbReference>
<dbReference type="EMBL" id="KQ428311">
    <property type="protein sequence ID" value="KOF66278.1"/>
    <property type="molecule type" value="Genomic_DNA"/>
</dbReference>
<dbReference type="PROSITE" id="PS51257">
    <property type="entry name" value="PROKAR_LIPOPROTEIN"/>
    <property type="match status" value="1"/>
</dbReference>
<keyword evidence="6" id="KW-1015">Disulfide bond</keyword>
<dbReference type="STRING" id="37653.A0A0L8FNR3"/>
<feature type="disulfide bond" evidence="6">
    <location>
        <begin position="56"/>
        <end position="65"/>
    </location>
</feature>
<dbReference type="PROSITE" id="PS00022">
    <property type="entry name" value="EGF_1"/>
    <property type="match status" value="3"/>
</dbReference>
<feature type="domain" description="EGF-like" evidence="9">
    <location>
        <begin position="75"/>
        <end position="112"/>
    </location>
</feature>